<dbReference type="EMBL" id="JBBKZU010000001">
    <property type="protein sequence ID" value="MEJ8809562.1"/>
    <property type="molecule type" value="Genomic_DNA"/>
</dbReference>
<keyword evidence="3 8" id="KW-0813">Transport</keyword>
<evidence type="ECO:0000313" key="10">
    <source>
        <dbReference type="EMBL" id="MEJ8809562.1"/>
    </source>
</evidence>
<keyword evidence="7 8" id="KW-0472">Membrane</keyword>
<dbReference type="InterPro" id="IPR035906">
    <property type="entry name" value="MetI-like_sf"/>
</dbReference>
<dbReference type="Gene3D" id="1.10.3720.10">
    <property type="entry name" value="MetI-like"/>
    <property type="match status" value="1"/>
</dbReference>
<feature type="transmembrane region" description="Helical" evidence="8">
    <location>
        <begin position="20"/>
        <end position="40"/>
    </location>
</feature>
<evidence type="ECO:0000256" key="7">
    <source>
        <dbReference type="ARBA" id="ARBA00023136"/>
    </source>
</evidence>
<feature type="transmembrane region" description="Helical" evidence="8">
    <location>
        <begin position="190"/>
        <end position="210"/>
    </location>
</feature>
<keyword evidence="5 8" id="KW-0812">Transmembrane</keyword>
<dbReference type="PANTHER" id="PTHR30614">
    <property type="entry name" value="MEMBRANE COMPONENT OF AMINO ACID ABC TRANSPORTER"/>
    <property type="match status" value="1"/>
</dbReference>
<protein>
    <submittedName>
        <fullName evidence="10">Amino acid ABC transporter permease</fullName>
    </submittedName>
</protein>
<proteinExistence type="inferred from homology"/>
<feature type="transmembrane region" description="Helical" evidence="8">
    <location>
        <begin position="291"/>
        <end position="309"/>
    </location>
</feature>
<feature type="transmembrane region" description="Helical" evidence="8">
    <location>
        <begin position="147"/>
        <end position="169"/>
    </location>
</feature>
<dbReference type="Proteomes" id="UP001365846">
    <property type="component" value="Unassembled WGS sequence"/>
</dbReference>
<keyword evidence="11" id="KW-1185">Reference proteome</keyword>
<dbReference type="NCBIfam" id="TIGR01726">
    <property type="entry name" value="HEQRo_perm_3TM"/>
    <property type="match status" value="1"/>
</dbReference>
<dbReference type="RefSeq" id="WP_340355574.1">
    <property type="nucleotide sequence ID" value="NZ_JBBKZU010000001.1"/>
</dbReference>
<evidence type="ECO:0000256" key="6">
    <source>
        <dbReference type="ARBA" id="ARBA00022989"/>
    </source>
</evidence>
<feature type="transmembrane region" description="Helical" evidence="8">
    <location>
        <begin position="321"/>
        <end position="339"/>
    </location>
</feature>
<evidence type="ECO:0000256" key="5">
    <source>
        <dbReference type="ARBA" id="ARBA00022692"/>
    </source>
</evidence>
<dbReference type="SUPFAM" id="SSF161098">
    <property type="entry name" value="MetI-like"/>
    <property type="match status" value="1"/>
</dbReference>
<keyword evidence="6 8" id="KW-1133">Transmembrane helix</keyword>
<feature type="transmembrane region" description="Helical" evidence="8">
    <location>
        <begin position="86"/>
        <end position="103"/>
    </location>
</feature>
<name>A0ABU8V7E2_9BURK</name>
<comment type="caution">
    <text evidence="10">The sequence shown here is derived from an EMBL/GenBank/DDBJ whole genome shotgun (WGS) entry which is preliminary data.</text>
</comment>
<dbReference type="InterPro" id="IPR010065">
    <property type="entry name" value="AA_ABC_transptr_permease_3TM"/>
</dbReference>
<evidence type="ECO:0000256" key="3">
    <source>
        <dbReference type="ARBA" id="ARBA00022448"/>
    </source>
</evidence>
<evidence type="ECO:0000313" key="11">
    <source>
        <dbReference type="Proteomes" id="UP001365846"/>
    </source>
</evidence>
<feature type="transmembrane region" description="Helical" evidence="8">
    <location>
        <begin position="216"/>
        <end position="236"/>
    </location>
</feature>
<dbReference type="Pfam" id="PF00528">
    <property type="entry name" value="BPD_transp_1"/>
    <property type="match status" value="1"/>
</dbReference>
<accession>A0ABU8V7E2</accession>
<reference evidence="10 11" key="1">
    <citation type="submission" date="2024-03" db="EMBL/GenBank/DDBJ databases">
        <title>Novel species of the genus Variovorax.</title>
        <authorList>
            <person name="Liu Q."/>
            <person name="Xin Y.-H."/>
        </authorList>
    </citation>
    <scope>NUCLEOTIDE SEQUENCE [LARGE SCALE GENOMIC DNA]</scope>
    <source>
        <strain evidence="10 11">KACC 18899</strain>
    </source>
</reference>
<feature type="domain" description="ABC transmembrane type-1" evidence="9">
    <location>
        <begin position="145"/>
        <end position="340"/>
    </location>
</feature>
<dbReference type="InterPro" id="IPR000515">
    <property type="entry name" value="MetI-like"/>
</dbReference>
<evidence type="ECO:0000256" key="8">
    <source>
        <dbReference type="RuleBase" id="RU363032"/>
    </source>
</evidence>
<evidence type="ECO:0000256" key="1">
    <source>
        <dbReference type="ARBA" id="ARBA00004429"/>
    </source>
</evidence>
<comment type="subcellular location">
    <subcellularLocation>
        <location evidence="1">Cell inner membrane</location>
        <topology evidence="1">Multi-pass membrane protein</topology>
    </subcellularLocation>
    <subcellularLocation>
        <location evidence="8">Cell membrane</location>
        <topology evidence="8">Multi-pass membrane protein</topology>
    </subcellularLocation>
</comment>
<keyword evidence="4" id="KW-1003">Cell membrane</keyword>
<dbReference type="PANTHER" id="PTHR30614:SF41">
    <property type="entry name" value="INNER MEMBRANE AMINO-ACID ABC TRANSPORTER PERMEASE PROTEIN YHDY"/>
    <property type="match status" value="1"/>
</dbReference>
<dbReference type="CDD" id="cd06261">
    <property type="entry name" value="TM_PBP2"/>
    <property type="match status" value="1"/>
</dbReference>
<evidence type="ECO:0000256" key="4">
    <source>
        <dbReference type="ARBA" id="ARBA00022475"/>
    </source>
</evidence>
<evidence type="ECO:0000256" key="2">
    <source>
        <dbReference type="ARBA" id="ARBA00010072"/>
    </source>
</evidence>
<sequence>MIGAARSPIEWRKELWGSPLRAVFTAVLAAGFAWGGLHVLEWAVVHAVFRPDAQACRAVPHGACWGVIAEKWRPILFGRYPYEDQWRPAVAVVVLSLTTMLSAWPRTWRWWLLPVWLVSLVFFLVLMRGGVLGLESVPTNRWGGLPLTIGLAVVGLALAFPLSLALALGRRSQWPVVRTLCATYIELVRGVPLISVLFMASFLLPLLWPAGWQPDVLLRVLAGLSLFVAAYLAEIIRGGLQAVPRGQTEVAMALGFGRWPVQRDIVLPQALRLVVPALTNSVVGTLKDTSLVTVVGLFELTGALGLALGGDPTWRPFYLEGYLFIALVYWVLCFGLSRYSAWLERRLAAGHLQLES</sequence>
<gene>
    <name evidence="10" type="ORF">WKW77_00685</name>
</gene>
<organism evidence="10 11">
    <name type="scientific">Variovorax ureilyticus</name>
    <dbReference type="NCBI Taxonomy" id="1836198"/>
    <lineage>
        <taxon>Bacteria</taxon>
        <taxon>Pseudomonadati</taxon>
        <taxon>Pseudomonadota</taxon>
        <taxon>Betaproteobacteria</taxon>
        <taxon>Burkholderiales</taxon>
        <taxon>Comamonadaceae</taxon>
        <taxon>Variovorax</taxon>
    </lineage>
</organism>
<evidence type="ECO:0000259" key="9">
    <source>
        <dbReference type="PROSITE" id="PS50928"/>
    </source>
</evidence>
<dbReference type="PROSITE" id="PS50928">
    <property type="entry name" value="ABC_TM1"/>
    <property type="match status" value="1"/>
</dbReference>
<comment type="similarity">
    <text evidence="2">Belongs to the binding-protein-dependent transport system permease family. HisMQ subfamily.</text>
</comment>
<feature type="transmembrane region" description="Helical" evidence="8">
    <location>
        <begin position="110"/>
        <end position="127"/>
    </location>
</feature>
<dbReference type="InterPro" id="IPR043429">
    <property type="entry name" value="ArtM/GltK/GlnP/TcyL/YhdX-like"/>
</dbReference>